<reference evidence="16" key="1">
    <citation type="submission" date="2025-08" db="UniProtKB">
        <authorList>
            <consortium name="Ensembl"/>
        </authorList>
    </citation>
    <scope>IDENTIFICATION</scope>
</reference>
<dbReference type="PANTHER" id="PTHR46896:SF2">
    <property type="entry name" value="SENTRIN-SPECIFIC PROTEASE 7"/>
    <property type="match status" value="1"/>
</dbReference>
<evidence type="ECO:0000256" key="7">
    <source>
        <dbReference type="ARBA" id="ARBA00022786"/>
    </source>
</evidence>
<evidence type="ECO:0000313" key="17">
    <source>
        <dbReference type="Proteomes" id="UP000694391"/>
    </source>
</evidence>
<feature type="compositionally biased region" description="Polar residues" evidence="14">
    <location>
        <begin position="120"/>
        <end position="138"/>
    </location>
</feature>
<keyword evidence="17" id="KW-1185">Reference proteome</keyword>
<dbReference type="GO" id="GO:0006508">
    <property type="term" value="P:proteolysis"/>
    <property type="evidence" value="ECO:0007669"/>
    <property type="project" value="UniProtKB-KW"/>
</dbReference>
<keyword evidence="6" id="KW-0645">Protease</keyword>
<dbReference type="GO" id="GO:0016926">
    <property type="term" value="P:protein desumoylation"/>
    <property type="evidence" value="ECO:0007669"/>
    <property type="project" value="TreeGrafter"/>
</dbReference>
<dbReference type="PANTHER" id="PTHR46896">
    <property type="entry name" value="SENTRIN-SPECIFIC PROTEASE"/>
    <property type="match status" value="1"/>
</dbReference>
<dbReference type="GO" id="GO:0070139">
    <property type="term" value="F:SUMO-specific endopeptidase activity"/>
    <property type="evidence" value="ECO:0007669"/>
    <property type="project" value="TreeGrafter"/>
</dbReference>
<evidence type="ECO:0000256" key="4">
    <source>
        <dbReference type="ARBA" id="ARBA00022553"/>
    </source>
</evidence>
<feature type="compositionally biased region" description="Polar residues" evidence="14">
    <location>
        <begin position="212"/>
        <end position="223"/>
    </location>
</feature>
<dbReference type="InterPro" id="IPR051947">
    <property type="entry name" value="Sentrin-specific_protease"/>
</dbReference>
<comment type="similarity">
    <text evidence="2">Belongs to the peptidase C48 family.</text>
</comment>
<evidence type="ECO:0000256" key="1">
    <source>
        <dbReference type="ARBA" id="ARBA00004496"/>
    </source>
</evidence>
<feature type="domain" description="Ubiquitin-like protease family profile" evidence="15">
    <location>
        <begin position="661"/>
        <end position="899"/>
    </location>
</feature>
<reference evidence="16" key="2">
    <citation type="submission" date="2025-09" db="UniProtKB">
        <authorList>
            <consortium name="Ensembl"/>
        </authorList>
    </citation>
    <scope>IDENTIFICATION</scope>
</reference>
<evidence type="ECO:0000256" key="6">
    <source>
        <dbReference type="ARBA" id="ARBA00022670"/>
    </source>
</evidence>
<feature type="region of interest" description="Disordered" evidence="14">
    <location>
        <begin position="90"/>
        <end position="249"/>
    </location>
</feature>
<dbReference type="Pfam" id="PF02902">
    <property type="entry name" value="Peptidase_C48"/>
    <property type="match status" value="1"/>
</dbReference>
<evidence type="ECO:0000256" key="14">
    <source>
        <dbReference type="SAM" id="MobiDB-lite"/>
    </source>
</evidence>
<feature type="compositionally biased region" description="Basic and acidic residues" evidence="14">
    <location>
        <begin position="146"/>
        <end position="155"/>
    </location>
</feature>
<dbReference type="SUPFAM" id="SSF54001">
    <property type="entry name" value="Cysteine proteinases"/>
    <property type="match status" value="1"/>
</dbReference>
<name>A0A8C0QY51_CANLU</name>
<dbReference type="Ensembl" id="ENSCAFT00020013219.1">
    <property type="protein sequence ID" value="ENSCAFP00020011429.1"/>
    <property type="gene ID" value="ENSCAFG00020008889.1"/>
</dbReference>
<evidence type="ECO:0000256" key="10">
    <source>
        <dbReference type="ARBA" id="ARBA00057377"/>
    </source>
</evidence>
<dbReference type="PROSITE" id="PS50600">
    <property type="entry name" value="ULP_PROTEASE"/>
    <property type="match status" value="1"/>
</dbReference>
<evidence type="ECO:0000259" key="15">
    <source>
        <dbReference type="PROSITE" id="PS50600"/>
    </source>
</evidence>
<dbReference type="GeneTree" id="ENSGT00940000157308"/>
<dbReference type="GO" id="GO:0045087">
    <property type="term" value="P:innate immune response"/>
    <property type="evidence" value="ECO:0007669"/>
    <property type="project" value="UniProtKB-KW"/>
</dbReference>
<feature type="region of interest" description="Disordered" evidence="14">
    <location>
        <begin position="783"/>
        <end position="809"/>
    </location>
</feature>
<dbReference type="AlphaFoldDB" id="A0A8C0QY51"/>
<evidence type="ECO:0000256" key="13">
    <source>
        <dbReference type="ARBA" id="ARBA00079021"/>
    </source>
</evidence>
<dbReference type="FunFam" id="1.10.418.20:FF:000001">
    <property type="entry name" value="sentrin-specific protease 6 isoform X1"/>
    <property type="match status" value="1"/>
</dbReference>
<evidence type="ECO:0000256" key="3">
    <source>
        <dbReference type="ARBA" id="ARBA00022490"/>
    </source>
</evidence>
<keyword evidence="5" id="KW-0399">Innate immunity</keyword>
<evidence type="ECO:0000256" key="12">
    <source>
        <dbReference type="ARBA" id="ARBA00077362"/>
    </source>
</evidence>
<protein>
    <recommendedName>
        <fullName evidence="11">Sentrin-specific protease 7</fullName>
    </recommendedName>
    <alternativeName>
        <fullName evidence="13">SUMO-1-specific protease 2</fullName>
    </alternativeName>
    <alternativeName>
        <fullName evidence="12">Sentrin/SUMO-specific protease SENP7</fullName>
    </alternativeName>
</protein>
<evidence type="ECO:0000256" key="11">
    <source>
        <dbReference type="ARBA" id="ARBA00073896"/>
    </source>
</evidence>
<organism evidence="16 17">
    <name type="scientific">Canis lupus dingo</name>
    <name type="common">dingo</name>
    <dbReference type="NCBI Taxonomy" id="286419"/>
    <lineage>
        <taxon>Eukaryota</taxon>
        <taxon>Metazoa</taxon>
        <taxon>Chordata</taxon>
        <taxon>Craniata</taxon>
        <taxon>Vertebrata</taxon>
        <taxon>Euteleostomi</taxon>
        <taxon>Mammalia</taxon>
        <taxon>Eutheria</taxon>
        <taxon>Laurasiatheria</taxon>
        <taxon>Carnivora</taxon>
        <taxon>Caniformia</taxon>
        <taxon>Canidae</taxon>
        <taxon>Canis</taxon>
    </lineage>
</organism>
<evidence type="ECO:0000256" key="5">
    <source>
        <dbReference type="ARBA" id="ARBA00022588"/>
    </source>
</evidence>
<evidence type="ECO:0000256" key="8">
    <source>
        <dbReference type="ARBA" id="ARBA00022801"/>
    </source>
</evidence>
<evidence type="ECO:0000313" key="16">
    <source>
        <dbReference type="Ensembl" id="ENSCAFP00020011429.1"/>
    </source>
</evidence>
<accession>A0A8C0QY51</accession>
<dbReference type="InterPro" id="IPR038765">
    <property type="entry name" value="Papain-like_cys_pep_sf"/>
</dbReference>
<feature type="compositionally biased region" description="Basic and acidic residues" evidence="14">
    <location>
        <begin position="791"/>
        <end position="800"/>
    </location>
</feature>
<keyword evidence="3" id="KW-0963">Cytoplasm</keyword>
<dbReference type="InterPro" id="IPR003653">
    <property type="entry name" value="Peptidase_C48_C"/>
</dbReference>
<dbReference type="Proteomes" id="UP000694391">
    <property type="component" value="Unplaced"/>
</dbReference>
<dbReference type="FunFam" id="1.10.418.20:FF:000004">
    <property type="entry name" value="sentrin-specific protease 7 isoform X1"/>
    <property type="match status" value="1"/>
</dbReference>
<feature type="compositionally biased region" description="Low complexity" evidence="14">
    <location>
        <begin position="100"/>
        <end position="113"/>
    </location>
</feature>
<dbReference type="FunFam" id="3.30.310.130:FF:000001">
    <property type="entry name" value="sentrin-specific protease 6 isoform X1"/>
    <property type="match status" value="1"/>
</dbReference>
<dbReference type="GO" id="GO:0005737">
    <property type="term" value="C:cytoplasm"/>
    <property type="evidence" value="ECO:0007669"/>
    <property type="project" value="UniProtKB-SubCell"/>
</dbReference>
<evidence type="ECO:0000256" key="9">
    <source>
        <dbReference type="ARBA" id="ARBA00022859"/>
    </source>
</evidence>
<proteinExistence type="inferred from homology"/>
<evidence type="ECO:0000256" key="2">
    <source>
        <dbReference type="ARBA" id="ARBA00005234"/>
    </source>
</evidence>
<comment type="function">
    <text evidence="10">Protease that acts as a positive regulator of the cGAS-STING pathway by catalyzing desumoylation of CGAS. Desumoylation of CGAS promotes DNA-binding activity of CGAS, subsequent oligomerization and activation. Deconjugates SUMO2 and SUMO3 from targeted proteins, but not SUMO1. Catalyzes the deconjugation of poly-SUMO2 and poly-SUMO3 chains. Has very low efficiency in processing full-length SUMO proteins to their mature forms.</text>
</comment>
<keyword evidence="4" id="KW-0597">Phosphoprotein</keyword>
<keyword evidence="8" id="KW-0378">Hydrolase</keyword>
<keyword evidence="9" id="KW-0391">Immunity</keyword>
<comment type="subcellular location">
    <subcellularLocation>
        <location evidence="1">Cytoplasm</location>
    </subcellularLocation>
</comment>
<sequence length="946" mass="107304">MLNAKPEDVHVQSPLSKLRSSEHWDLPLQGWKRSLRNKVLSLDHKSRKGVRGRPVTSKTSPERIPRVILTNVLGTELGRKYIKTSSVTEASLGDTDNLQSEHLSSSSDGSLESCQILNPHKSSFLSERGSQPSKTVDNNYAKKASHTKEKERDDDGISLVMSDAQPKDLNSGSRGCDHLEEGSRNKDDTFSDSKMEPALTSRKRKKRLRSNLPYSHNSTSSLFESAEQIKKQENDSTVSAEFKKSSENYQDSKVLEEITPEPIESNIAKLSSLNSQELALSAAPKSSSVDCSTTENFENSMSTDTVGESTLLEKDENELNAIEKPVLSEHSEGNQSLISVEPIVVSSDEEGPVEHKSSEILKLQPKQDHVITNENESASESALSELPLITRESVQASSELCPYKPVMENISCITPSNEMDLHLDFIFTSVYIGKIKGASKGCVTFTTKYVKIPFQVSLNEVSLLVDTTHLKRFGLWKNKDDDHSKRSHAILFLWVSANYLQEIQTQLENFMLSQQSKSSEFIFLELHSPISQREELKLKDIMTEISTASGELELSYPLSWVQALPLFQNLSSKESSFIHYYCASTCSFPAAAAEEMKMKSISQPSNTEIAKPTYTFLQKQSSGCYSLSITSNPDEEWREVRHTGPVQKLIVYPPPPTKGGLGVTNEDLECLEEGEFLNDVIIDFYLKYLILEKASDELVERSHIFSSFFYKCLTRKENNLTEDNPNLSMAQRRHKRVRTWTRHINIFNKDYIFVPVNESSHWYLAVICFPWLEEAIYEDFPQGSQVQQSQHDNKTIDNDQHTTSGLSLDTEESQVNTYTSISSFAFHRPCILILDSLKAASIQNTVQNLREYLEVEWEVKRKTHREFSKTNMVDLCPKVPKQDNSSDCGVYLLQYVESFFKDPIVNFELPIHLEKWFPRHVIKTKREDIRELILKLHLQQQKGSSS</sequence>
<feature type="compositionally biased region" description="Basic and acidic residues" evidence="14">
    <location>
        <begin position="175"/>
        <end position="195"/>
    </location>
</feature>
<dbReference type="GO" id="GO:0005634">
    <property type="term" value="C:nucleus"/>
    <property type="evidence" value="ECO:0007669"/>
    <property type="project" value="TreeGrafter"/>
</dbReference>
<dbReference type="Gene3D" id="3.40.395.10">
    <property type="entry name" value="Adenoviral Proteinase, Chain A"/>
    <property type="match status" value="1"/>
</dbReference>
<dbReference type="FunFam" id="3.30.310.130:FF:000002">
    <property type="entry name" value="SUMO specific peptidase 6"/>
    <property type="match status" value="1"/>
</dbReference>
<keyword evidence="7" id="KW-0833">Ubl conjugation pathway</keyword>